<dbReference type="Pfam" id="PF14414">
    <property type="entry name" value="WHH"/>
    <property type="match status" value="1"/>
</dbReference>
<dbReference type="AlphaFoldDB" id="A9DRJ8"/>
<gene>
    <name evidence="1" type="ORF">KAOT1_16613</name>
</gene>
<protein>
    <submittedName>
        <fullName evidence="1">Uncharacterized protein</fullName>
    </submittedName>
</protein>
<dbReference type="OrthoDB" id="1375782at2"/>
<evidence type="ECO:0000313" key="1">
    <source>
        <dbReference type="EMBL" id="EDP96804.1"/>
    </source>
</evidence>
<dbReference type="EMBL" id="ABIB01000003">
    <property type="protein sequence ID" value="EDP96804.1"/>
    <property type="molecule type" value="Genomic_DNA"/>
</dbReference>
<comment type="caution">
    <text evidence="1">The sequence shown here is derived from an EMBL/GenBank/DDBJ whole genome shotgun (WGS) entry which is preliminary data.</text>
</comment>
<sequence length="357" mass="40602">MRTFIQKLLLLWGAKKRKKQATVAWLKKYGLKIVYKKETSLILGCFFMRPTRPGKIDLLDHRGNILEKNISDVNIGKYTKKYEDAAQAKYSDLPKDKALPKHLDDLVKEKSLKKLVAKNKKFLDDNNLVTRKTTKGTNVELINKKTGVTIVRGSTIDLEKIIYFLKLNPSEQQKLINKTNNAINTGRSKNRGYKKTPNSKAKIEKKLREAGVNIDIPTAKGGAEIAPELNVLGDRMFLTDGKLGTGNYIDLYDNGITDGQINNFIQKVKQFKGEVRANVTSVRGADFTNCWIEMGIDPILGNKIYKYIDITWHHLDDLSIDLKSRFQLVVTKIHEATFAHMGSDKQIRQLLEIIELN</sequence>
<accession>A9DRJ8</accession>
<dbReference type="InterPro" id="IPR032869">
    <property type="entry name" value="WHH_dom_containing"/>
</dbReference>
<organism evidence="1 2">
    <name type="scientific">Kordia algicida OT-1</name>
    <dbReference type="NCBI Taxonomy" id="391587"/>
    <lineage>
        <taxon>Bacteria</taxon>
        <taxon>Pseudomonadati</taxon>
        <taxon>Bacteroidota</taxon>
        <taxon>Flavobacteriia</taxon>
        <taxon>Flavobacteriales</taxon>
        <taxon>Flavobacteriaceae</taxon>
        <taxon>Kordia</taxon>
    </lineage>
</organism>
<evidence type="ECO:0000313" key="2">
    <source>
        <dbReference type="Proteomes" id="UP000002945"/>
    </source>
</evidence>
<proteinExistence type="predicted"/>
<name>A9DRJ8_9FLAO</name>
<dbReference type="eggNOG" id="ENOG50346X7">
    <property type="taxonomic scope" value="Bacteria"/>
</dbReference>
<keyword evidence="2" id="KW-1185">Reference proteome</keyword>
<reference evidence="1 2" key="1">
    <citation type="journal article" date="2011" name="J. Bacteriol.">
        <title>Genome sequence of the algicidal bacterium Kordia algicida OT-1.</title>
        <authorList>
            <person name="Lee H.S."/>
            <person name="Kang S.G."/>
            <person name="Kwon K.K."/>
            <person name="Lee J.H."/>
            <person name="Kim S.J."/>
        </authorList>
    </citation>
    <scope>NUCLEOTIDE SEQUENCE [LARGE SCALE GENOMIC DNA]</scope>
    <source>
        <strain evidence="1 2">OT-1</strain>
    </source>
</reference>
<dbReference type="RefSeq" id="WP_007095858.1">
    <property type="nucleotide sequence ID" value="NZ_CP142125.1"/>
</dbReference>
<dbReference type="HOGENOM" id="CLU_775642_0_0_10"/>
<dbReference type="STRING" id="391587.KAOT1_16613"/>
<dbReference type="Proteomes" id="UP000002945">
    <property type="component" value="Unassembled WGS sequence"/>
</dbReference>